<dbReference type="GO" id="GO:0097173">
    <property type="term" value="P:N-acetylmuramic acid catabolic process"/>
    <property type="evidence" value="ECO:0007669"/>
    <property type="project" value="UniProtKB-UniPathway"/>
</dbReference>
<dbReference type="GO" id="GO:0097367">
    <property type="term" value="F:carbohydrate derivative binding"/>
    <property type="evidence" value="ECO:0007669"/>
    <property type="project" value="InterPro"/>
</dbReference>
<dbReference type="GO" id="GO:0046348">
    <property type="term" value="P:amino sugar catabolic process"/>
    <property type="evidence" value="ECO:0007669"/>
    <property type="project" value="InterPro"/>
</dbReference>
<dbReference type="Proteomes" id="UP000184699">
    <property type="component" value="Unassembled WGS sequence"/>
</dbReference>
<dbReference type="HAMAP" id="MF_00068">
    <property type="entry name" value="MurQ"/>
    <property type="match status" value="1"/>
</dbReference>
<dbReference type="SUPFAM" id="SSF53697">
    <property type="entry name" value="SIS domain"/>
    <property type="match status" value="1"/>
</dbReference>
<dbReference type="InterPro" id="IPR001347">
    <property type="entry name" value="SIS_dom"/>
</dbReference>
<evidence type="ECO:0000256" key="3">
    <source>
        <dbReference type="HAMAP-Rule" id="MF_00068"/>
    </source>
</evidence>
<dbReference type="CDD" id="cd05007">
    <property type="entry name" value="SIS_Etherase"/>
    <property type="match status" value="1"/>
</dbReference>
<sequence length="317" mass="32064">MKDHLSLMSTQDLLLDRQDGAQPLPPTELRLDASAELDSKSSLEVLRLLNAEDRVAVEAVAAVLPQLADLVDLAAERFRRGGAVHYFGAGTSGRLGVLDAAELLPTFNLEPGRVVAHIAGGPAALVNAVEDAEDSEAEGRAAAAGIGPDDIAIGLAASGNTPYVGGALAAARAAGATTALVSSNPDAALAPLADIDLVLATGAEVLTGSTRLKAATAEKLVLNGFSTALMVAVGRTWSNLMVSVVATNDKLRLRTVRILQEATGLEAGAAVGLLASADGELKTSIVAAIAAIDVVDARSLLSRHHGSVRGALAAASA</sequence>
<dbReference type="UniPathway" id="UPA00342"/>
<comment type="pathway">
    <text evidence="3">Amino-sugar metabolism; N-acetylmuramate degradation.</text>
</comment>
<dbReference type="PANTHER" id="PTHR10088">
    <property type="entry name" value="GLUCOKINASE REGULATORY PROTEIN"/>
    <property type="match status" value="1"/>
</dbReference>
<dbReference type="Gene3D" id="3.40.50.10490">
    <property type="entry name" value="Glucose-6-phosphate isomerase like protein, domain 1"/>
    <property type="match status" value="1"/>
</dbReference>
<name>A0A1N6EUY3_9MICO</name>
<gene>
    <name evidence="3" type="primary">murQ</name>
    <name evidence="5" type="ORF">SAMN05443544_1487</name>
</gene>
<evidence type="ECO:0000313" key="5">
    <source>
        <dbReference type="EMBL" id="SIN86826.1"/>
    </source>
</evidence>
<dbReference type="GO" id="GO:0016803">
    <property type="term" value="F:ether hydrolase activity"/>
    <property type="evidence" value="ECO:0007669"/>
    <property type="project" value="TreeGrafter"/>
</dbReference>
<comment type="catalytic activity">
    <reaction evidence="3">
        <text>N-acetyl-D-muramate 6-phosphate + H2O = N-acetyl-D-glucosamine 6-phosphate + (R)-lactate</text>
        <dbReference type="Rhea" id="RHEA:26410"/>
        <dbReference type="ChEBI" id="CHEBI:15377"/>
        <dbReference type="ChEBI" id="CHEBI:16004"/>
        <dbReference type="ChEBI" id="CHEBI:57513"/>
        <dbReference type="ChEBI" id="CHEBI:58722"/>
        <dbReference type="EC" id="4.2.1.126"/>
    </reaction>
</comment>
<keyword evidence="6" id="KW-1185">Reference proteome</keyword>
<keyword evidence="1 3" id="KW-0456">Lyase</keyword>
<organism evidence="5 6">
    <name type="scientific">Agromyces cerinus subsp. cerinus</name>
    <dbReference type="NCBI Taxonomy" id="232089"/>
    <lineage>
        <taxon>Bacteria</taxon>
        <taxon>Bacillati</taxon>
        <taxon>Actinomycetota</taxon>
        <taxon>Actinomycetes</taxon>
        <taxon>Micrococcales</taxon>
        <taxon>Microbacteriaceae</taxon>
        <taxon>Agromyces</taxon>
    </lineage>
</organism>
<proteinExistence type="inferred from homology"/>
<comment type="miscellaneous">
    <text evidence="3">A lyase-type mechanism (elimination/hydration) is suggested for the cleavage of the lactyl ether bond of MurNAc 6-phosphate, with the formation of an alpha,beta-unsaturated aldehyde intermediate with (E)-stereochemistry, followed by the syn addition of water to give product.</text>
</comment>
<protein>
    <recommendedName>
        <fullName evidence="3">N-acetylmuramic acid 6-phosphate etherase</fullName>
        <shortName evidence="3">MurNAc-6-P etherase</shortName>
        <ecNumber evidence="3">4.2.1.126</ecNumber>
    </recommendedName>
    <alternativeName>
        <fullName evidence="3">N-acetylmuramic acid 6-phosphate hydrolase</fullName>
    </alternativeName>
    <alternativeName>
        <fullName evidence="3">N-acetylmuramic acid 6-phosphate lyase</fullName>
    </alternativeName>
</protein>
<dbReference type="PROSITE" id="PS51464">
    <property type="entry name" value="SIS"/>
    <property type="match status" value="1"/>
</dbReference>
<accession>A0A1N6EUY3</accession>
<dbReference type="InterPro" id="IPR005486">
    <property type="entry name" value="Glucokinase_regulatory_CS"/>
</dbReference>
<comment type="function">
    <text evidence="3">Specifically catalyzes the cleavage of the D-lactyl ether substituent of MurNAc 6-phosphate, producing GlcNAc 6-phosphate and D-lactate.</text>
</comment>
<keyword evidence="2 3" id="KW-0119">Carbohydrate metabolism</keyword>
<dbReference type="Gene3D" id="1.10.8.1080">
    <property type="match status" value="1"/>
</dbReference>
<reference evidence="6" key="1">
    <citation type="submission" date="2016-11" db="EMBL/GenBank/DDBJ databases">
        <authorList>
            <person name="Varghese N."/>
            <person name="Submissions S."/>
        </authorList>
    </citation>
    <scope>NUCLEOTIDE SEQUENCE [LARGE SCALE GENOMIC DNA]</scope>
    <source>
        <strain evidence="6">DSM 8595</strain>
    </source>
</reference>
<dbReference type="InterPro" id="IPR040190">
    <property type="entry name" value="MURQ/GCKR"/>
</dbReference>
<feature type="active site" evidence="3">
    <location>
        <position position="133"/>
    </location>
</feature>
<dbReference type="InterPro" id="IPR005488">
    <property type="entry name" value="Etherase_MurQ"/>
</dbReference>
<dbReference type="PROSITE" id="PS01272">
    <property type="entry name" value="GCKR"/>
    <property type="match status" value="1"/>
</dbReference>
<dbReference type="PANTHER" id="PTHR10088:SF4">
    <property type="entry name" value="GLUCOKINASE REGULATORY PROTEIN"/>
    <property type="match status" value="1"/>
</dbReference>
<feature type="domain" description="SIS" evidence="4">
    <location>
        <begin position="74"/>
        <end position="235"/>
    </location>
</feature>
<dbReference type="EC" id="4.2.1.126" evidence="3"/>
<dbReference type="NCBIfam" id="NF003915">
    <property type="entry name" value="PRK05441.1"/>
    <property type="match status" value="1"/>
</dbReference>
<evidence type="ECO:0000313" key="6">
    <source>
        <dbReference type="Proteomes" id="UP000184699"/>
    </source>
</evidence>
<evidence type="ECO:0000259" key="4">
    <source>
        <dbReference type="PROSITE" id="PS51464"/>
    </source>
</evidence>
<feature type="active site" description="Proton donor" evidence="3">
    <location>
        <position position="102"/>
    </location>
</feature>
<evidence type="ECO:0000256" key="1">
    <source>
        <dbReference type="ARBA" id="ARBA00023239"/>
    </source>
</evidence>
<dbReference type="GO" id="GO:0016835">
    <property type="term" value="F:carbon-oxygen lyase activity"/>
    <property type="evidence" value="ECO:0007669"/>
    <property type="project" value="UniProtKB-UniRule"/>
</dbReference>
<dbReference type="EMBL" id="FSRJ01000002">
    <property type="protein sequence ID" value="SIN86826.1"/>
    <property type="molecule type" value="Genomic_DNA"/>
</dbReference>
<dbReference type="Pfam" id="PF22645">
    <property type="entry name" value="GKRP_SIS_N"/>
    <property type="match status" value="1"/>
</dbReference>
<evidence type="ECO:0000256" key="2">
    <source>
        <dbReference type="ARBA" id="ARBA00023277"/>
    </source>
</evidence>
<dbReference type="NCBIfam" id="NF009222">
    <property type="entry name" value="PRK12570.1"/>
    <property type="match status" value="1"/>
</dbReference>
<comment type="similarity">
    <text evidence="3">Belongs to the GCKR-like family. MurNAc-6-P etherase subfamily.</text>
</comment>
<comment type="subunit">
    <text evidence="3">Homodimer.</text>
</comment>
<dbReference type="InterPro" id="IPR046348">
    <property type="entry name" value="SIS_dom_sf"/>
</dbReference>
<dbReference type="STRING" id="232089.SAMN05443544_1487"/>
<dbReference type="AlphaFoldDB" id="A0A1N6EUY3"/>
<dbReference type="GO" id="GO:0009254">
    <property type="term" value="P:peptidoglycan turnover"/>
    <property type="evidence" value="ECO:0007669"/>
    <property type="project" value="TreeGrafter"/>
</dbReference>